<keyword evidence="1" id="KW-0472">Membrane</keyword>
<evidence type="ECO:0000313" key="2">
    <source>
        <dbReference type="EMBL" id="VDP50059.1"/>
    </source>
</evidence>
<evidence type="ECO:0000313" key="3">
    <source>
        <dbReference type="Proteomes" id="UP000279833"/>
    </source>
</evidence>
<dbReference type="Proteomes" id="UP000279833">
    <property type="component" value="Unassembled WGS sequence"/>
</dbReference>
<keyword evidence="1" id="KW-0812">Transmembrane</keyword>
<dbReference type="AlphaFoldDB" id="A0A183KCM7"/>
<sequence>MRLEAQEVRTRISSHVPNAEFAYPYAFATNRIINNRYGVGLFLYYMNATPFLLFRFFCILGPRPRPSPVCYRRLQSTLAKAGLITHALVNTLSRNSGYQSV</sequence>
<dbReference type="EMBL" id="UZAK01035357">
    <property type="protein sequence ID" value="VDP50059.1"/>
    <property type="molecule type" value="Genomic_DNA"/>
</dbReference>
<organism evidence="4">
    <name type="scientific">Schistosoma curassoni</name>
    <dbReference type="NCBI Taxonomy" id="6186"/>
    <lineage>
        <taxon>Eukaryota</taxon>
        <taxon>Metazoa</taxon>
        <taxon>Spiralia</taxon>
        <taxon>Lophotrochozoa</taxon>
        <taxon>Platyhelminthes</taxon>
        <taxon>Trematoda</taxon>
        <taxon>Digenea</taxon>
        <taxon>Strigeidida</taxon>
        <taxon>Schistosomatoidea</taxon>
        <taxon>Schistosomatidae</taxon>
        <taxon>Schistosoma</taxon>
    </lineage>
</organism>
<evidence type="ECO:0000256" key="1">
    <source>
        <dbReference type="SAM" id="Phobius"/>
    </source>
</evidence>
<dbReference type="WBParaSite" id="SCUD_0001277001-mRNA-1">
    <property type="protein sequence ID" value="SCUD_0001277001-mRNA-1"/>
    <property type="gene ID" value="SCUD_0001277001"/>
</dbReference>
<reference evidence="2 3" key="2">
    <citation type="submission" date="2018-11" db="EMBL/GenBank/DDBJ databases">
        <authorList>
            <consortium name="Pathogen Informatics"/>
        </authorList>
    </citation>
    <scope>NUCLEOTIDE SEQUENCE [LARGE SCALE GENOMIC DNA]</scope>
    <source>
        <strain evidence="2">Dakar</strain>
        <strain evidence="3">Dakar, Senegal</strain>
    </source>
</reference>
<name>A0A183KCM7_9TREM</name>
<accession>A0A183KCM7</accession>
<evidence type="ECO:0000313" key="4">
    <source>
        <dbReference type="WBParaSite" id="SCUD_0001277001-mRNA-1"/>
    </source>
</evidence>
<gene>
    <name evidence="2" type="ORF">SCUD_LOCUS12767</name>
</gene>
<proteinExistence type="predicted"/>
<protein>
    <submittedName>
        <fullName evidence="2 4">Uncharacterized protein</fullName>
    </submittedName>
</protein>
<reference evidence="4" key="1">
    <citation type="submission" date="2016-06" db="UniProtKB">
        <authorList>
            <consortium name="WormBaseParasite"/>
        </authorList>
    </citation>
    <scope>IDENTIFICATION</scope>
</reference>
<feature type="transmembrane region" description="Helical" evidence="1">
    <location>
        <begin position="42"/>
        <end position="62"/>
    </location>
</feature>
<keyword evidence="1" id="KW-1133">Transmembrane helix</keyword>
<keyword evidence="3" id="KW-1185">Reference proteome</keyword>